<sequence length="110" mass="12752">MWHSSHAELSNLPSLIIIIILIFFSSLSLFCFSFFLFTSSSSISLLLCLSGSRRSLRGRWRGPTKGLEWKISRVRKESWREKQKGRAKRSFQTDRVELESSDLVARRRSG</sequence>
<dbReference type="AlphaFoldDB" id="A0A2P6RXQ7"/>
<evidence type="ECO:0008006" key="4">
    <source>
        <dbReference type="Google" id="ProtNLM"/>
    </source>
</evidence>
<dbReference type="Gramene" id="PRQ51205">
    <property type="protein sequence ID" value="PRQ51205"/>
    <property type="gene ID" value="RchiOBHm_Chr2g0141801"/>
</dbReference>
<reference evidence="2 3" key="1">
    <citation type="journal article" date="2018" name="Nat. Genet.">
        <title>The Rosa genome provides new insights in the design of modern roses.</title>
        <authorList>
            <person name="Bendahmane M."/>
        </authorList>
    </citation>
    <scope>NUCLEOTIDE SEQUENCE [LARGE SCALE GENOMIC DNA]</scope>
    <source>
        <strain evidence="3">cv. Old Blush</strain>
    </source>
</reference>
<keyword evidence="1" id="KW-0472">Membrane</keyword>
<evidence type="ECO:0000313" key="2">
    <source>
        <dbReference type="EMBL" id="PRQ51205.1"/>
    </source>
</evidence>
<evidence type="ECO:0000256" key="1">
    <source>
        <dbReference type="SAM" id="Phobius"/>
    </source>
</evidence>
<evidence type="ECO:0000313" key="3">
    <source>
        <dbReference type="Proteomes" id="UP000238479"/>
    </source>
</evidence>
<dbReference type="Proteomes" id="UP000238479">
    <property type="component" value="Chromosome 2"/>
</dbReference>
<comment type="caution">
    <text evidence="2">The sequence shown here is derived from an EMBL/GenBank/DDBJ whole genome shotgun (WGS) entry which is preliminary data.</text>
</comment>
<organism evidence="2 3">
    <name type="scientific">Rosa chinensis</name>
    <name type="common">China rose</name>
    <dbReference type="NCBI Taxonomy" id="74649"/>
    <lineage>
        <taxon>Eukaryota</taxon>
        <taxon>Viridiplantae</taxon>
        <taxon>Streptophyta</taxon>
        <taxon>Embryophyta</taxon>
        <taxon>Tracheophyta</taxon>
        <taxon>Spermatophyta</taxon>
        <taxon>Magnoliopsida</taxon>
        <taxon>eudicotyledons</taxon>
        <taxon>Gunneridae</taxon>
        <taxon>Pentapetalae</taxon>
        <taxon>rosids</taxon>
        <taxon>fabids</taxon>
        <taxon>Rosales</taxon>
        <taxon>Rosaceae</taxon>
        <taxon>Rosoideae</taxon>
        <taxon>Rosoideae incertae sedis</taxon>
        <taxon>Rosa</taxon>
    </lineage>
</organism>
<name>A0A2P6RXQ7_ROSCH</name>
<accession>A0A2P6RXQ7</accession>
<keyword evidence="3" id="KW-1185">Reference proteome</keyword>
<keyword evidence="1" id="KW-0812">Transmembrane</keyword>
<dbReference type="EMBL" id="PDCK01000040">
    <property type="protein sequence ID" value="PRQ51205.1"/>
    <property type="molecule type" value="Genomic_DNA"/>
</dbReference>
<proteinExistence type="predicted"/>
<protein>
    <recommendedName>
        <fullName evidence="4">Transmembrane protein</fullName>
    </recommendedName>
</protein>
<feature type="transmembrane region" description="Helical" evidence="1">
    <location>
        <begin position="12"/>
        <end position="37"/>
    </location>
</feature>
<keyword evidence="1" id="KW-1133">Transmembrane helix</keyword>
<gene>
    <name evidence="2" type="ORF">RchiOBHm_Chr2g0141801</name>
</gene>